<dbReference type="AlphaFoldDB" id="A0AAW9MQL9"/>
<sequence>MKKKEYEFKPTNTKKSVVIIGFGPSGIFAAYYLSKSGVKVTVIERGEKIEDRTQSVRKFFEKGSLNFNSNISFGEGGAGTFSDGKLTSRSKDPRLYEVLKTLTEFGAPSEILHKKMPHVGTDILREIIIKMRKHLEDLGTKFYFSTKADDFVFKDGKLIKVFAGEKRI</sequence>
<dbReference type="PANTHER" id="PTHR42842:SF3">
    <property type="entry name" value="FAD_NAD(P)-BINDING OXIDOREDUCTASE FAMILY PROTEIN"/>
    <property type="match status" value="1"/>
</dbReference>
<dbReference type="PRINTS" id="PR00469">
    <property type="entry name" value="PNDRDTASEII"/>
</dbReference>
<comment type="caution">
    <text evidence="3">The sequence shown here is derived from an EMBL/GenBank/DDBJ whole genome shotgun (WGS) entry which is preliminary data.</text>
</comment>
<evidence type="ECO:0000259" key="2">
    <source>
        <dbReference type="Pfam" id="PF01266"/>
    </source>
</evidence>
<dbReference type="InterPro" id="IPR036188">
    <property type="entry name" value="FAD/NAD-bd_sf"/>
</dbReference>
<name>A0AAW9MQL9_9FIRM</name>
<evidence type="ECO:0000313" key="4">
    <source>
        <dbReference type="Proteomes" id="UP001357733"/>
    </source>
</evidence>
<reference evidence="3 4" key="1">
    <citation type="submission" date="2024-01" db="EMBL/GenBank/DDBJ databases">
        <title>Complete genome sequence of Citroniella saccharovorans strain M6.X9, isolated from human fecal sample.</title>
        <authorList>
            <person name="Cheng G."/>
            <person name="Westerholm M."/>
            <person name="Schnurer A."/>
        </authorList>
    </citation>
    <scope>NUCLEOTIDE SEQUENCE [LARGE SCALE GENOMIC DNA]</scope>
    <source>
        <strain evidence="3 4">DSM 29873</strain>
    </source>
</reference>
<dbReference type="Pfam" id="PF01266">
    <property type="entry name" value="DAO"/>
    <property type="match status" value="1"/>
</dbReference>
<keyword evidence="1" id="KW-1133">Transmembrane helix</keyword>
<dbReference type="Gene3D" id="3.50.50.60">
    <property type="entry name" value="FAD/NAD(P)-binding domain"/>
    <property type="match status" value="1"/>
</dbReference>
<dbReference type="Proteomes" id="UP001357733">
    <property type="component" value="Unassembled WGS sequence"/>
</dbReference>
<proteinExistence type="predicted"/>
<keyword evidence="1" id="KW-0472">Membrane</keyword>
<accession>A0AAW9MQL9</accession>
<protein>
    <submittedName>
        <fullName evidence="3">FAD-dependent oxidoreductase</fullName>
    </submittedName>
</protein>
<dbReference type="SUPFAM" id="SSF51905">
    <property type="entry name" value="FAD/NAD(P)-binding domain"/>
    <property type="match status" value="1"/>
</dbReference>
<keyword evidence="1" id="KW-0812">Transmembrane</keyword>
<keyword evidence="4" id="KW-1185">Reference proteome</keyword>
<feature type="transmembrane region" description="Helical" evidence="1">
    <location>
        <begin position="16"/>
        <end position="33"/>
    </location>
</feature>
<dbReference type="PANTHER" id="PTHR42842">
    <property type="entry name" value="FAD/NAD(P)-BINDING OXIDOREDUCTASE"/>
    <property type="match status" value="1"/>
</dbReference>
<feature type="domain" description="FAD dependent oxidoreductase" evidence="2">
    <location>
        <begin position="17"/>
        <end position="50"/>
    </location>
</feature>
<dbReference type="EMBL" id="JAYKOT010000003">
    <property type="protein sequence ID" value="MEB3429908.1"/>
    <property type="molecule type" value="Genomic_DNA"/>
</dbReference>
<dbReference type="RefSeq" id="WP_324620062.1">
    <property type="nucleotide sequence ID" value="NZ_JAYKOT010000003.1"/>
</dbReference>
<organism evidence="3 4">
    <name type="scientific">Citroniella saccharovorans</name>
    <dbReference type="NCBI Taxonomy" id="2053367"/>
    <lineage>
        <taxon>Bacteria</taxon>
        <taxon>Bacillati</taxon>
        <taxon>Bacillota</taxon>
        <taxon>Tissierellia</taxon>
        <taxon>Tissierellales</taxon>
        <taxon>Peptoniphilaceae</taxon>
        <taxon>Citroniella</taxon>
    </lineage>
</organism>
<dbReference type="InterPro" id="IPR006076">
    <property type="entry name" value="FAD-dep_OxRdtase"/>
</dbReference>
<evidence type="ECO:0000313" key="3">
    <source>
        <dbReference type="EMBL" id="MEB3429908.1"/>
    </source>
</evidence>
<evidence type="ECO:0000256" key="1">
    <source>
        <dbReference type="SAM" id="Phobius"/>
    </source>
</evidence>
<gene>
    <name evidence="3" type="ORF">VLK81_07795</name>
</gene>
<dbReference type="InterPro" id="IPR028348">
    <property type="entry name" value="FAD-binding_protein"/>
</dbReference>